<reference evidence="3 4" key="1">
    <citation type="submission" date="2019-10" db="EMBL/GenBank/DDBJ databases">
        <authorList>
            <person name="Dong K."/>
        </authorList>
    </citation>
    <scope>NUCLEOTIDE SEQUENCE [LARGE SCALE GENOMIC DNA]</scope>
    <source>
        <strain evidence="3 4">DSM 28960</strain>
    </source>
</reference>
<organism evidence="3 4">
    <name type="scientific">Lactococcus hircilactis</name>
    <dbReference type="NCBI Taxonomy" id="1494462"/>
    <lineage>
        <taxon>Bacteria</taxon>
        <taxon>Bacillati</taxon>
        <taxon>Bacillota</taxon>
        <taxon>Bacilli</taxon>
        <taxon>Lactobacillales</taxon>
        <taxon>Streptococcaceae</taxon>
        <taxon>Lactococcus</taxon>
    </lineage>
</organism>
<evidence type="ECO:0000256" key="1">
    <source>
        <dbReference type="SAM" id="MobiDB-lite"/>
    </source>
</evidence>
<name>A0A7X1Z9L4_9LACT</name>
<evidence type="ECO:0000256" key="2">
    <source>
        <dbReference type="SAM" id="Phobius"/>
    </source>
</evidence>
<keyword evidence="2" id="KW-0472">Membrane</keyword>
<dbReference type="AlphaFoldDB" id="A0A7X1Z9L4"/>
<protein>
    <submittedName>
        <fullName evidence="3">Uncharacterized protein</fullName>
    </submittedName>
</protein>
<dbReference type="EMBL" id="WITJ01000004">
    <property type="protein sequence ID" value="MQW39045.1"/>
    <property type="molecule type" value="Genomic_DNA"/>
</dbReference>
<feature type="compositionally biased region" description="Basic and acidic residues" evidence="1">
    <location>
        <begin position="384"/>
        <end position="399"/>
    </location>
</feature>
<dbReference type="Proteomes" id="UP000439550">
    <property type="component" value="Unassembled WGS sequence"/>
</dbReference>
<accession>A0A7X1Z9L4</accession>
<keyword evidence="2" id="KW-1133">Transmembrane helix</keyword>
<dbReference type="RefSeq" id="WP_153495692.1">
    <property type="nucleotide sequence ID" value="NZ_CAXYUY010000004.1"/>
</dbReference>
<sequence>MIKKRKIIYTLLGVLLIAICAGGLFFWINKKQATQDLSKSNLPKNYIELDKNYNKAQRIIKYVKPYEPLLTAAALIPSDNKSGIYKGDNKSFEKDVKEYVKSHYQEVKIKGLDDKKKQDFLSYWMLFYLGEYGFSADSNDYMGQYSRKGADIESGLTAKELKSLSEFVTRFVLEVLNDKLKDEIGNSTDYDSIAQVMGYDREKTISEYAKYSKKDNYKSTYLDKKFGSSMVLETLLCTPEFHYYYDETNDSVIMKAYFTLPKSGEVHDYIKDSKTSLFDYVPSMTFYFDSQGNVSLDKKGGMKIKVINSSSSPLNLPKFTPNNLDLDKLPTKEYVTQLSNQLFNIKYEQEDTVFANSYPIGGDVAKQLPHYESSDSDDEESSEDKELDKNSVVSFKDENSGSSTIVTSDNVLPEYDSFTKDTAKYLVMADNVSYTLTFKNKVLTNIEKIPSDVFYGGF</sequence>
<evidence type="ECO:0000313" key="3">
    <source>
        <dbReference type="EMBL" id="MQW39045.1"/>
    </source>
</evidence>
<feature type="region of interest" description="Disordered" evidence="1">
    <location>
        <begin position="366"/>
        <end position="402"/>
    </location>
</feature>
<feature type="compositionally biased region" description="Acidic residues" evidence="1">
    <location>
        <begin position="374"/>
        <end position="383"/>
    </location>
</feature>
<proteinExistence type="predicted"/>
<evidence type="ECO:0000313" key="4">
    <source>
        <dbReference type="Proteomes" id="UP000439550"/>
    </source>
</evidence>
<keyword evidence="4" id="KW-1185">Reference proteome</keyword>
<gene>
    <name evidence="3" type="ORF">GHI93_03640</name>
</gene>
<keyword evidence="2" id="KW-0812">Transmembrane</keyword>
<feature type="transmembrane region" description="Helical" evidence="2">
    <location>
        <begin position="7"/>
        <end position="28"/>
    </location>
</feature>
<comment type="caution">
    <text evidence="3">The sequence shown here is derived from an EMBL/GenBank/DDBJ whole genome shotgun (WGS) entry which is preliminary data.</text>
</comment>